<dbReference type="AlphaFoldDB" id="A0A848LAL1"/>
<dbReference type="Proteomes" id="UP000550729">
    <property type="component" value="Unassembled WGS sequence"/>
</dbReference>
<sequence>MHASSTLRALSCVGLAAAAASAVAHVVGAGHLGVLGAAVSVAMAASCLGCTGHLVRRPAATGAWLTMAVMAAGMIAIHMMVMGTGHMSGHVHAAGVTIVPGEMSGLMQVMLVASGAELLIAVVGLWAATSETNARTRLQLERPARR</sequence>
<proteinExistence type="predicted"/>
<dbReference type="RefSeq" id="WP_170197113.1">
    <property type="nucleotide sequence ID" value="NZ_JABBNB010000038.1"/>
</dbReference>
<keyword evidence="2" id="KW-0732">Signal</keyword>
<evidence type="ECO:0000256" key="2">
    <source>
        <dbReference type="SAM" id="SignalP"/>
    </source>
</evidence>
<keyword evidence="4" id="KW-1185">Reference proteome</keyword>
<organism evidence="3 4">
    <name type="scientific">Gordonia asplenii</name>
    <dbReference type="NCBI Taxonomy" id="2725283"/>
    <lineage>
        <taxon>Bacteria</taxon>
        <taxon>Bacillati</taxon>
        <taxon>Actinomycetota</taxon>
        <taxon>Actinomycetes</taxon>
        <taxon>Mycobacteriales</taxon>
        <taxon>Gordoniaceae</taxon>
        <taxon>Gordonia</taxon>
    </lineage>
</organism>
<accession>A0A848LAL1</accession>
<dbReference type="EMBL" id="JABBNB010000038">
    <property type="protein sequence ID" value="NMO04608.1"/>
    <property type="molecule type" value="Genomic_DNA"/>
</dbReference>
<reference evidence="3 4" key="1">
    <citation type="submission" date="2020-04" db="EMBL/GenBank/DDBJ databases">
        <title>Gordonia sp. nov. TBRC 11910.</title>
        <authorList>
            <person name="Suriyachadkun C."/>
        </authorList>
    </citation>
    <scope>NUCLEOTIDE SEQUENCE [LARGE SCALE GENOMIC DNA]</scope>
    <source>
        <strain evidence="3 4">TBRC 11910</strain>
    </source>
</reference>
<feature type="transmembrane region" description="Helical" evidence="1">
    <location>
        <begin position="62"/>
        <end position="85"/>
    </location>
</feature>
<gene>
    <name evidence="3" type="ORF">HH308_25635</name>
</gene>
<feature type="signal peptide" evidence="2">
    <location>
        <begin position="1"/>
        <end position="24"/>
    </location>
</feature>
<feature type="chain" id="PRO_5039477637" evidence="2">
    <location>
        <begin position="25"/>
        <end position="146"/>
    </location>
</feature>
<feature type="transmembrane region" description="Helical" evidence="1">
    <location>
        <begin position="34"/>
        <end position="55"/>
    </location>
</feature>
<protein>
    <submittedName>
        <fullName evidence="3">Uncharacterized protein</fullName>
    </submittedName>
</protein>
<evidence type="ECO:0000313" key="3">
    <source>
        <dbReference type="EMBL" id="NMO04608.1"/>
    </source>
</evidence>
<evidence type="ECO:0000256" key="1">
    <source>
        <dbReference type="SAM" id="Phobius"/>
    </source>
</evidence>
<feature type="transmembrane region" description="Helical" evidence="1">
    <location>
        <begin position="105"/>
        <end position="128"/>
    </location>
</feature>
<evidence type="ECO:0000313" key="4">
    <source>
        <dbReference type="Proteomes" id="UP000550729"/>
    </source>
</evidence>
<keyword evidence="1" id="KW-1133">Transmembrane helix</keyword>
<keyword evidence="1" id="KW-0812">Transmembrane</keyword>
<name>A0A848LAL1_9ACTN</name>
<keyword evidence="1" id="KW-0472">Membrane</keyword>
<comment type="caution">
    <text evidence="3">The sequence shown here is derived from an EMBL/GenBank/DDBJ whole genome shotgun (WGS) entry which is preliminary data.</text>
</comment>